<dbReference type="InterPro" id="IPR040608">
    <property type="entry name" value="Snf8/Vps36"/>
</dbReference>
<evidence type="ECO:0000313" key="2">
    <source>
        <dbReference type="EMBL" id="KAE9399424.1"/>
    </source>
</evidence>
<dbReference type="InterPro" id="IPR016689">
    <property type="entry name" value="ESCRT-2_cplx_Snf8"/>
</dbReference>
<dbReference type="OrthoDB" id="283883at2759"/>
<reference evidence="2" key="1">
    <citation type="journal article" date="2019" name="Environ. Microbiol.">
        <title>Fungal ecological strategies reflected in gene transcription - a case study of two litter decomposers.</title>
        <authorList>
            <person name="Barbi F."/>
            <person name="Kohler A."/>
            <person name="Barry K."/>
            <person name="Baskaran P."/>
            <person name="Daum C."/>
            <person name="Fauchery L."/>
            <person name="Ihrmark K."/>
            <person name="Kuo A."/>
            <person name="LaButti K."/>
            <person name="Lipzen A."/>
            <person name="Morin E."/>
            <person name="Grigoriev I.V."/>
            <person name="Henrissat B."/>
            <person name="Lindahl B."/>
            <person name="Martin F."/>
        </authorList>
    </citation>
    <scope>NUCLEOTIDE SEQUENCE</scope>
    <source>
        <strain evidence="2">JB14</strain>
    </source>
</reference>
<accession>A0A6A4HQW7</accession>
<dbReference type="GO" id="GO:0003677">
    <property type="term" value="F:DNA binding"/>
    <property type="evidence" value="ECO:0007669"/>
    <property type="project" value="UniProtKB-KW"/>
</dbReference>
<comment type="similarity">
    <text evidence="1">Belongs to the SNF8 family.</text>
</comment>
<dbReference type="SUPFAM" id="SSF46785">
    <property type="entry name" value="Winged helix' DNA-binding domain"/>
    <property type="match status" value="2"/>
</dbReference>
<dbReference type="PANTHER" id="PTHR12806">
    <property type="entry name" value="EAP30 SUBUNIT OF ELL COMPLEX"/>
    <property type="match status" value="1"/>
</dbReference>
<proteinExistence type="inferred from homology"/>
<protein>
    <submittedName>
        <fullName evidence="2">Winged helix DNA-binding domain-containing protein</fullName>
    </submittedName>
</protein>
<keyword evidence="2" id="KW-0238">DNA-binding</keyword>
<dbReference type="Gene3D" id="1.10.10.10">
    <property type="entry name" value="Winged helix-like DNA-binding domain superfamily/Winged helix DNA-binding domain"/>
    <property type="match status" value="2"/>
</dbReference>
<dbReference type="PANTHER" id="PTHR12806:SF0">
    <property type="entry name" value="VACUOLAR-SORTING PROTEIN SNF8"/>
    <property type="match status" value="1"/>
</dbReference>
<keyword evidence="3" id="KW-1185">Reference proteome</keyword>
<sequence length="220" mass="24706">MHRLNGVGLAGLDRHSESTRSYAALSSSLSQSQIRHLESQLTIRADANFRHKFTQMCGSIGVDPLAGPRKGGWWAELMPGFGDWQYELGVQVVDVCVSTREKNGGMMELAEVVRLVTEEDIIRCIKTLQPLGAGYQIVDLGDGRKMVRSVPKELDSDQAVILALARQPGKFGKITEEELVEEKGWTRQRAKGALENMLIRDGLCWHYDRVYWVTSAMQWD</sequence>
<dbReference type="AlphaFoldDB" id="A0A6A4HQW7"/>
<organism evidence="2 3">
    <name type="scientific">Gymnopus androsaceus JB14</name>
    <dbReference type="NCBI Taxonomy" id="1447944"/>
    <lineage>
        <taxon>Eukaryota</taxon>
        <taxon>Fungi</taxon>
        <taxon>Dikarya</taxon>
        <taxon>Basidiomycota</taxon>
        <taxon>Agaricomycotina</taxon>
        <taxon>Agaricomycetes</taxon>
        <taxon>Agaricomycetidae</taxon>
        <taxon>Agaricales</taxon>
        <taxon>Marasmiineae</taxon>
        <taxon>Omphalotaceae</taxon>
        <taxon>Gymnopus</taxon>
    </lineage>
</organism>
<dbReference type="Proteomes" id="UP000799118">
    <property type="component" value="Unassembled WGS sequence"/>
</dbReference>
<dbReference type="GO" id="GO:0043328">
    <property type="term" value="P:protein transport to vacuole involved in ubiquitin-dependent protein catabolic process via the multivesicular body sorting pathway"/>
    <property type="evidence" value="ECO:0007669"/>
    <property type="project" value="TreeGrafter"/>
</dbReference>
<dbReference type="Pfam" id="PF04157">
    <property type="entry name" value="EAP30"/>
    <property type="match status" value="1"/>
</dbReference>
<dbReference type="Gene3D" id="6.10.140.180">
    <property type="match status" value="1"/>
</dbReference>
<gene>
    <name evidence="2" type="ORF">BT96DRAFT_957283</name>
</gene>
<dbReference type="EMBL" id="ML769470">
    <property type="protein sequence ID" value="KAE9399424.1"/>
    <property type="molecule type" value="Genomic_DNA"/>
</dbReference>
<evidence type="ECO:0000313" key="3">
    <source>
        <dbReference type="Proteomes" id="UP000799118"/>
    </source>
</evidence>
<dbReference type="InterPro" id="IPR036388">
    <property type="entry name" value="WH-like_DNA-bd_sf"/>
</dbReference>
<dbReference type="GO" id="GO:0000814">
    <property type="term" value="C:ESCRT II complex"/>
    <property type="evidence" value="ECO:0007669"/>
    <property type="project" value="InterPro"/>
</dbReference>
<dbReference type="InterPro" id="IPR036390">
    <property type="entry name" value="WH_DNA-bd_sf"/>
</dbReference>
<evidence type="ECO:0000256" key="1">
    <source>
        <dbReference type="ARBA" id="ARBA00009834"/>
    </source>
</evidence>
<name>A0A6A4HQW7_9AGAR</name>